<keyword evidence="2" id="KW-1003">Cell membrane</keyword>
<dbReference type="Pfam" id="PF19359">
    <property type="entry name" value="DUF5936"/>
    <property type="match status" value="1"/>
</dbReference>
<accession>A0ABS4Z9R8</accession>
<comment type="caution">
    <text evidence="9">The sequence shown here is derived from an EMBL/GenBank/DDBJ whole genome shotgun (WGS) entry which is preliminary data.</text>
</comment>
<evidence type="ECO:0000259" key="8">
    <source>
        <dbReference type="Pfam" id="PF19359"/>
    </source>
</evidence>
<feature type="domain" description="Type II secretion system protein GspF" evidence="7">
    <location>
        <begin position="159"/>
        <end position="285"/>
    </location>
</feature>
<dbReference type="PANTHER" id="PTHR35007">
    <property type="entry name" value="INTEGRAL MEMBRANE PROTEIN-RELATED"/>
    <property type="match status" value="1"/>
</dbReference>
<dbReference type="Pfam" id="PF00482">
    <property type="entry name" value="T2SSF"/>
    <property type="match status" value="1"/>
</dbReference>
<dbReference type="Proteomes" id="UP000758168">
    <property type="component" value="Unassembled WGS sequence"/>
</dbReference>
<keyword evidence="5 6" id="KW-0472">Membrane</keyword>
<feature type="transmembrane region" description="Helical" evidence="6">
    <location>
        <begin position="268"/>
        <end position="290"/>
    </location>
</feature>
<sequence>MITFSTLWPALGLTGALLTFGLGYRMMRSSASTYLDAADLVLLREERRREAAGRLSPLDRLAGRLVPRLRRLLGPTGVGYLQRQIDHAGRPAGVSVDGLLRKICWWSLLLAPVAVLFAVQGQVVGLVLIPVVALLLPLMRVAGQARRRRDSIDRDLPDFLDILSVTVSAGISFRSALARVTDRFSGAISDEVRLTLDQLAHGASTRVAFSAMERRSGSSAMHSFVTAFLQAEELGAPLGVTLTQIAVDMRRESAQAARRRAAQTAPRVTLVTSLVLVPAALLLVLVGLVLGADIDLSAISDAFS</sequence>
<organism evidence="9 10">
    <name type="scientific">Microlunatus capsulatus</name>
    <dbReference type="NCBI Taxonomy" id="99117"/>
    <lineage>
        <taxon>Bacteria</taxon>
        <taxon>Bacillati</taxon>
        <taxon>Actinomycetota</taxon>
        <taxon>Actinomycetes</taxon>
        <taxon>Propionibacteriales</taxon>
        <taxon>Propionibacteriaceae</taxon>
        <taxon>Microlunatus</taxon>
    </lineage>
</organism>
<evidence type="ECO:0000256" key="2">
    <source>
        <dbReference type="ARBA" id="ARBA00022475"/>
    </source>
</evidence>
<comment type="subcellular location">
    <subcellularLocation>
        <location evidence="1">Cell membrane</location>
        <topology evidence="1">Multi-pass membrane protein</topology>
    </subcellularLocation>
</comment>
<dbReference type="InterPro" id="IPR042094">
    <property type="entry name" value="T2SS_GspF_sf"/>
</dbReference>
<evidence type="ECO:0000313" key="9">
    <source>
        <dbReference type="EMBL" id="MBP2417525.1"/>
    </source>
</evidence>
<dbReference type="RefSeq" id="WP_210056167.1">
    <property type="nucleotide sequence ID" value="NZ_BAAAMH010000003.1"/>
</dbReference>
<evidence type="ECO:0000256" key="5">
    <source>
        <dbReference type="ARBA" id="ARBA00023136"/>
    </source>
</evidence>
<dbReference type="PANTHER" id="PTHR35007:SF2">
    <property type="entry name" value="PILUS ASSEMBLE PROTEIN"/>
    <property type="match status" value="1"/>
</dbReference>
<keyword evidence="4 6" id="KW-1133">Transmembrane helix</keyword>
<feature type="transmembrane region" description="Helical" evidence="6">
    <location>
        <begin position="123"/>
        <end position="142"/>
    </location>
</feature>
<dbReference type="Gene3D" id="1.20.81.30">
    <property type="entry name" value="Type II secretion system (T2SS), domain F"/>
    <property type="match status" value="1"/>
</dbReference>
<dbReference type="InterPro" id="IPR045980">
    <property type="entry name" value="DUF5936"/>
</dbReference>
<protein>
    <submittedName>
        <fullName evidence="9">Tight adherence protein C</fullName>
    </submittedName>
</protein>
<evidence type="ECO:0000259" key="7">
    <source>
        <dbReference type="Pfam" id="PF00482"/>
    </source>
</evidence>
<evidence type="ECO:0000256" key="6">
    <source>
        <dbReference type="SAM" id="Phobius"/>
    </source>
</evidence>
<evidence type="ECO:0000256" key="4">
    <source>
        <dbReference type="ARBA" id="ARBA00022989"/>
    </source>
</evidence>
<proteinExistence type="predicted"/>
<feature type="transmembrane region" description="Helical" evidence="6">
    <location>
        <begin position="6"/>
        <end position="24"/>
    </location>
</feature>
<reference evidence="9 10" key="1">
    <citation type="submission" date="2021-03" db="EMBL/GenBank/DDBJ databases">
        <title>Sequencing the genomes of 1000 actinobacteria strains.</title>
        <authorList>
            <person name="Klenk H.-P."/>
        </authorList>
    </citation>
    <scope>NUCLEOTIDE SEQUENCE [LARGE SCALE GENOMIC DNA]</scope>
    <source>
        <strain evidence="9 10">DSM 12936</strain>
    </source>
</reference>
<name>A0ABS4Z9R8_9ACTN</name>
<gene>
    <name evidence="9" type="ORF">JOF54_002447</name>
</gene>
<evidence type="ECO:0000256" key="3">
    <source>
        <dbReference type="ARBA" id="ARBA00022692"/>
    </source>
</evidence>
<feature type="domain" description="DUF5936" evidence="8">
    <location>
        <begin position="19"/>
        <end position="131"/>
    </location>
</feature>
<evidence type="ECO:0000313" key="10">
    <source>
        <dbReference type="Proteomes" id="UP000758168"/>
    </source>
</evidence>
<evidence type="ECO:0000256" key="1">
    <source>
        <dbReference type="ARBA" id="ARBA00004651"/>
    </source>
</evidence>
<dbReference type="InterPro" id="IPR018076">
    <property type="entry name" value="T2SS_GspF_dom"/>
</dbReference>
<keyword evidence="10" id="KW-1185">Reference proteome</keyword>
<dbReference type="EMBL" id="JAGIOB010000001">
    <property type="protein sequence ID" value="MBP2417525.1"/>
    <property type="molecule type" value="Genomic_DNA"/>
</dbReference>
<keyword evidence="3 6" id="KW-0812">Transmembrane</keyword>